<dbReference type="EMBL" id="BLXT01004716">
    <property type="protein sequence ID" value="GFO16765.1"/>
    <property type="molecule type" value="Genomic_DNA"/>
</dbReference>
<organism evidence="1 2">
    <name type="scientific">Plakobranchus ocellatus</name>
    <dbReference type="NCBI Taxonomy" id="259542"/>
    <lineage>
        <taxon>Eukaryota</taxon>
        <taxon>Metazoa</taxon>
        <taxon>Spiralia</taxon>
        <taxon>Lophotrochozoa</taxon>
        <taxon>Mollusca</taxon>
        <taxon>Gastropoda</taxon>
        <taxon>Heterobranchia</taxon>
        <taxon>Euthyneura</taxon>
        <taxon>Panpulmonata</taxon>
        <taxon>Sacoglossa</taxon>
        <taxon>Placobranchoidea</taxon>
        <taxon>Plakobranchidae</taxon>
        <taxon>Plakobranchus</taxon>
    </lineage>
</organism>
<sequence length="78" mass="9204">MDDLPPLQDSVDVIGKVTLGQFLETEENKHLCYPHLLCKQSHVDLQNFLFTFQQVSCKQDKSFLSWTRFKETKSRRKT</sequence>
<dbReference type="Proteomes" id="UP000735302">
    <property type="component" value="Unassembled WGS sequence"/>
</dbReference>
<protein>
    <submittedName>
        <fullName evidence="1">Uncharacterized protein</fullName>
    </submittedName>
</protein>
<proteinExistence type="predicted"/>
<accession>A0AAV4B859</accession>
<gene>
    <name evidence="1" type="ORF">PoB_004327000</name>
</gene>
<comment type="caution">
    <text evidence="1">The sequence shown here is derived from an EMBL/GenBank/DDBJ whole genome shotgun (WGS) entry which is preliminary data.</text>
</comment>
<keyword evidence="2" id="KW-1185">Reference proteome</keyword>
<reference evidence="1 2" key="1">
    <citation type="journal article" date="2021" name="Elife">
        <title>Chloroplast acquisition without the gene transfer in kleptoplastic sea slugs, Plakobranchus ocellatus.</title>
        <authorList>
            <person name="Maeda T."/>
            <person name="Takahashi S."/>
            <person name="Yoshida T."/>
            <person name="Shimamura S."/>
            <person name="Takaki Y."/>
            <person name="Nagai Y."/>
            <person name="Toyoda A."/>
            <person name="Suzuki Y."/>
            <person name="Arimoto A."/>
            <person name="Ishii H."/>
            <person name="Satoh N."/>
            <person name="Nishiyama T."/>
            <person name="Hasebe M."/>
            <person name="Maruyama T."/>
            <person name="Minagawa J."/>
            <person name="Obokata J."/>
            <person name="Shigenobu S."/>
        </authorList>
    </citation>
    <scope>NUCLEOTIDE SEQUENCE [LARGE SCALE GENOMIC DNA]</scope>
</reference>
<evidence type="ECO:0000313" key="1">
    <source>
        <dbReference type="EMBL" id="GFO16765.1"/>
    </source>
</evidence>
<name>A0AAV4B859_9GAST</name>
<dbReference type="AlphaFoldDB" id="A0AAV4B859"/>
<evidence type="ECO:0000313" key="2">
    <source>
        <dbReference type="Proteomes" id="UP000735302"/>
    </source>
</evidence>